<name>A0A439D6H0_9PEZI</name>
<evidence type="ECO:0000313" key="3">
    <source>
        <dbReference type="EMBL" id="RWA10002.1"/>
    </source>
</evidence>
<dbReference type="Proteomes" id="UP000286045">
    <property type="component" value="Unassembled WGS sequence"/>
</dbReference>
<evidence type="ECO:0000256" key="1">
    <source>
        <dbReference type="SAM" id="MobiDB-lite"/>
    </source>
</evidence>
<dbReference type="InterPro" id="IPR006598">
    <property type="entry name" value="CAP10"/>
</dbReference>
<organism evidence="3 4">
    <name type="scientific">Xylaria grammica</name>
    <dbReference type="NCBI Taxonomy" id="363999"/>
    <lineage>
        <taxon>Eukaryota</taxon>
        <taxon>Fungi</taxon>
        <taxon>Dikarya</taxon>
        <taxon>Ascomycota</taxon>
        <taxon>Pezizomycotina</taxon>
        <taxon>Sordariomycetes</taxon>
        <taxon>Xylariomycetidae</taxon>
        <taxon>Xylariales</taxon>
        <taxon>Xylariaceae</taxon>
        <taxon>Xylaria</taxon>
    </lineage>
</organism>
<accession>A0A439D6H0</accession>
<evidence type="ECO:0000313" key="4">
    <source>
        <dbReference type="Proteomes" id="UP000286045"/>
    </source>
</evidence>
<dbReference type="PANTHER" id="PTHR12203:SF104">
    <property type="entry name" value="PROTEIN CAP1, PUTATIVE (AFU_ORTHOLOGUE AFUA_1G05595)-RELATED"/>
    <property type="match status" value="1"/>
</dbReference>
<reference evidence="3 4" key="1">
    <citation type="submission" date="2018-12" db="EMBL/GenBank/DDBJ databases">
        <title>Draft genome sequence of Xylaria grammica IHI A82.</title>
        <authorList>
            <person name="Buettner E."/>
            <person name="Kellner H."/>
        </authorList>
    </citation>
    <scope>NUCLEOTIDE SEQUENCE [LARGE SCALE GENOMIC DNA]</scope>
    <source>
        <strain evidence="3 4">IHI A82</strain>
    </source>
</reference>
<dbReference type="Pfam" id="PF05686">
    <property type="entry name" value="Glyco_transf_90"/>
    <property type="match status" value="1"/>
</dbReference>
<evidence type="ECO:0000259" key="2">
    <source>
        <dbReference type="SMART" id="SM00672"/>
    </source>
</evidence>
<feature type="region of interest" description="Disordered" evidence="1">
    <location>
        <begin position="271"/>
        <end position="290"/>
    </location>
</feature>
<protein>
    <recommendedName>
        <fullName evidence="2">Glycosyl transferase CAP10 domain-containing protein</fullName>
    </recommendedName>
</protein>
<feature type="compositionally biased region" description="Basic and acidic residues" evidence="1">
    <location>
        <begin position="281"/>
        <end position="290"/>
    </location>
</feature>
<feature type="domain" description="Glycosyl transferase CAP10" evidence="2">
    <location>
        <begin position="340"/>
        <end position="633"/>
    </location>
</feature>
<proteinExistence type="predicted"/>
<gene>
    <name evidence="3" type="ORF">EKO27_g5109</name>
</gene>
<dbReference type="InterPro" id="IPR051091">
    <property type="entry name" value="O-Glucosyltr/Glycosyltrsf_90"/>
</dbReference>
<dbReference type="AlphaFoldDB" id="A0A439D6H0"/>
<dbReference type="PANTHER" id="PTHR12203">
    <property type="entry name" value="KDEL LYS-ASP-GLU-LEU CONTAINING - RELATED"/>
    <property type="match status" value="1"/>
</dbReference>
<feature type="region of interest" description="Disordered" evidence="1">
    <location>
        <begin position="37"/>
        <end position="89"/>
    </location>
</feature>
<feature type="region of interest" description="Disordered" evidence="1">
    <location>
        <begin position="312"/>
        <end position="334"/>
    </location>
</feature>
<dbReference type="EMBL" id="RYZI01000131">
    <property type="protein sequence ID" value="RWA10002.1"/>
    <property type="molecule type" value="Genomic_DNA"/>
</dbReference>
<comment type="caution">
    <text evidence="3">The sequence shown here is derived from an EMBL/GenBank/DDBJ whole genome shotgun (WGS) entry which is preliminary data.</text>
</comment>
<dbReference type="SMART" id="SM00672">
    <property type="entry name" value="CAP10"/>
    <property type="match status" value="1"/>
</dbReference>
<sequence length="664" mass="75710">MLRRRQLLLIGSVAFLFICIASLLRLGSGPDISDRSILDNSRAHAPGGHFGSPPDHPVHGPSGAGTNHQKDGHISNGKAQSPGSSSLSTFSASDSDVMYKPAPVAIHPVRFLVAEAEKELKATKARQSKNLGQAVTEYRRRYGIPPPPNFNKWFEFAQAKGVQLIDEFDMIHESITPFWGLKPATIRDRAAEALGFDNALLGIQIRNGKITHMDGGADWQREATAGMMGKFLKWLPDMDLCFNLHDESRVLVPYDDMGRLVRKAKEVNMPAANIPNPKNAFTEKPEGLNDGTRFEERKLTRFNVFAHQPTWTHSRMSCPPNSPSRGLEEDERNDDVSRYGMSELGFVYNVTAMSDICYSPSLSSAFGFFDRPNAYNIVHDLFPIFSQSKISSYADILYPSPWYWYEKVHYDESQDMAWDEKKNRFYWRGSTTGGFSRNGGWRRQHRQRFVQKINAADNAKILINAGSKGNEKWETQVVPRGDYRHLMDVYFSGVGQCDPGDCVAQKEFFDIRGHAEQYDAWDYKYLLDIDGNAFSGRFYAFLKSKSLTYKWSIFREWHLEWLKPWAHYIPLSLQGDDWLEAVRYFAGRESGEKEAERLANQQRDWAEKVLRHEDMEVWLFRLLLEYGRVIDDERASIGYVTGAPGSRIRADMTREEDEGVMKGG</sequence>
<keyword evidence="4" id="KW-1185">Reference proteome</keyword>